<dbReference type="InterPro" id="IPR000595">
    <property type="entry name" value="cNMP-bd_dom"/>
</dbReference>
<dbReference type="InterPro" id="IPR025497">
    <property type="entry name" value="PatA-like_N"/>
</dbReference>
<name>A0A401FVU5_9BACT</name>
<evidence type="ECO:0000313" key="3">
    <source>
        <dbReference type="EMBL" id="GBC61078.1"/>
    </source>
</evidence>
<dbReference type="EMBL" id="BEXT01000001">
    <property type="protein sequence ID" value="GBC61078.1"/>
    <property type="molecule type" value="Genomic_DNA"/>
</dbReference>
<evidence type="ECO:0000313" key="4">
    <source>
        <dbReference type="Proteomes" id="UP000288096"/>
    </source>
</evidence>
<dbReference type="PANTHER" id="PTHR45638:SF11">
    <property type="entry name" value="CYCLIC NUCLEOTIDE-GATED CATION CHANNEL SUBUNIT A"/>
    <property type="match status" value="1"/>
</dbReference>
<gene>
    <name evidence="3" type="ORF">DENIS_2038</name>
</gene>
<dbReference type="Pfam" id="PF14332">
    <property type="entry name" value="DUF4388"/>
    <property type="match status" value="1"/>
</dbReference>
<reference evidence="4" key="1">
    <citation type="submission" date="2017-11" db="EMBL/GenBank/DDBJ databases">
        <authorList>
            <person name="Watanabe M."/>
            <person name="Kojima H."/>
        </authorList>
    </citation>
    <scope>NUCLEOTIDE SEQUENCE [LARGE SCALE GENOMIC DNA]</scope>
    <source>
        <strain evidence="4">Tokyo 01</strain>
    </source>
</reference>
<dbReference type="OrthoDB" id="892842at2"/>
<reference evidence="4" key="2">
    <citation type="submission" date="2019-01" db="EMBL/GenBank/DDBJ databases">
        <title>Genome sequence of Desulfonema ishimotonii strain Tokyo 01.</title>
        <authorList>
            <person name="Fukui M."/>
        </authorList>
    </citation>
    <scope>NUCLEOTIDE SEQUENCE [LARGE SCALE GENOMIC DNA]</scope>
    <source>
        <strain evidence="4">Tokyo 01</strain>
    </source>
</reference>
<keyword evidence="1" id="KW-1071">Ligand-gated ion channel</keyword>
<accession>A0A401FVU5</accession>
<proteinExistence type="predicted"/>
<organism evidence="3 4">
    <name type="scientific">Desulfonema ishimotonii</name>
    <dbReference type="NCBI Taxonomy" id="45657"/>
    <lineage>
        <taxon>Bacteria</taxon>
        <taxon>Pseudomonadati</taxon>
        <taxon>Thermodesulfobacteriota</taxon>
        <taxon>Desulfobacteria</taxon>
        <taxon>Desulfobacterales</taxon>
        <taxon>Desulfococcaceae</taxon>
        <taxon>Desulfonema</taxon>
    </lineage>
</organism>
<dbReference type="AlphaFoldDB" id="A0A401FVU5"/>
<feature type="domain" description="Cyclic nucleotide-binding" evidence="2">
    <location>
        <begin position="106"/>
        <end position="222"/>
    </location>
</feature>
<keyword evidence="1" id="KW-0406">Ion transport</keyword>
<dbReference type="SMART" id="SM00100">
    <property type="entry name" value="cNMP"/>
    <property type="match status" value="1"/>
</dbReference>
<dbReference type="SUPFAM" id="SSF51206">
    <property type="entry name" value="cAMP-binding domain-like"/>
    <property type="match status" value="1"/>
</dbReference>
<evidence type="ECO:0000256" key="1">
    <source>
        <dbReference type="ARBA" id="ARBA00023286"/>
    </source>
</evidence>
<dbReference type="PROSITE" id="PS50042">
    <property type="entry name" value="CNMP_BINDING_3"/>
    <property type="match status" value="1"/>
</dbReference>
<protein>
    <recommendedName>
        <fullName evidence="2">Cyclic nucleotide-binding domain-containing protein</fullName>
    </recommendedName>
</protein>
<sequence>MSDPKSIVKIIGTQDCPMYGVGDEFRLSGKSLTAPYGKATCMILVRDITEVVLKYECIDNTSRYVFDCSGCAGLARLEYKCPPPFPDSGDQDNICALTNALSRYTFFQIFDEESVRHLVSLLKMKRYESGDVILTKGEPGKNLYIIISGRVDVLADSGIRIAGLGKGEVFGEMSLISGGPVSATVRAIEPLSVLYLEGRHFKEILSKSPSVQIYLTRMLARRIANTNVIRSQDFASAMTGNISEIPTSELFQTLHLNHKTGVLILKLADGLAAASFREGRLIRAKYGDREDKAAFFEMLKAREGRFKFHHELPPEEIRVKELGNFMKLLMEGVKNADEMLPE</sequence>
<dbReference type="GO" id="GO:0005221">
    <property type="term" value="F:intracellularly cyclic nucleotide-activated monoatomic cation channel activity"/>
    <property type="evidence" value="ECO:0007669"/>
    <property type="project" value="InterPro"/>
</dbReference>
<dbReference type="CDD" id="cd00038">
    <property type="entry name" value="CAP_ED"/>
    <property type="match status" value="1"/>
</dbReference>
<evidence type="ECO:0000259" key="2">
    <source>
        <dbReference type="PROSITE" id="PS50042"/>
    </source>
</evidence>
<dbReference type="InterPro" id="IPR018490">
    <property type="entry name" value="cNMP-bd_dom_sf"/>
</dbReference>
<dbReference type="InterPro" id="IPR050866">
    <property type="entry name" value="CNG_cation_channel"/>
</dbReference>
<comment type="caution">
    <text evidence="3">The sequence shown here is derived from an EMBL/GenBank/DDBJ whole genome shotgun (WGS) entry which is preliminary data.</text>
</comment>
<dbReference type="PANTHER" id="PTHR45638">
    <property type="entry name" value="CYCLIC NUCLEOTIDE-GATED CATION CHANNEL SUBUNIT A"/>
    <property type="match status" value="1"/>
</dbReference>
<dbReference type="GO" id="GO:0044877">
    <property type="term" value="F:protein-containing complex binding"/>
    <property type="evidence" value="ECO:0007669"/>
    <property type="project" value="TreeGrafter"/>
</dbReference>
<dbReference type="InterPro" id="IPR014710">
    <property type="entry name" value="RmlC-like_jellyroll"/>
</dbReference>
<keyword evidence="1" id="KW-0407">Ion channel</keyword>
<dbReference type="RefSeq" id="WP_124328409.1">
    <property type="nucleotide sequence ID" value="NZ_BEXT01000001.1"/>
</dbReference>
<keyword evidence="1" id="KW-0813">Transport</keyword>
<keyword evidence="4" id="KW-1185">Reference proteome</keyword>
<dbReference type="Pfam" id="PF00027">
    <property type="entry name" value="cNMP_binding"/>
    <property type="match status" value="1"/>
</dbReference>
<dbReference type="PRINTS" id="PR00103">
    <property type="entry name" value="CAMPKINASE"/>
</dbReference>
<dbReference type="Proteomes" id="UP000288096">
    <property type="component" value="Unassembled WGS sequence"/>
</dbReference>
<dbReference type="Gene3D" id="2.60.120.10">
    <property type="entry name" value="Jelly Rolls"/>
    <property type="match status" value="1"/>
</dbReference>